<dbReference type="Proteomes" id="UP001497382">
    <property type="component" value="Unassembled WGS sequence"/>
</dbReference>
<dbReference type="GO" id="GO:0005739">
    <property type="term" value="C:mitochondrion"/>
    <property type="evidence" value="ECO:0007669"/>
    <property type="project" value="TreeGrafter"/>
</dbReference>
<proteinExistence type="predicted"/>
<evidence type="ECO:0000256" key="3">
    <source>
        <dbReference type="ARBA" id="ARBA00022842"/>
    </source>
</evidence>
<dbReference type="CDD" id="cd01876">
    <property type="entry name" value="YihA_EngB"/>
    <property type="match status" value="1"/>
</dbReference>
<comment type="caution">
    <text evidence="6">The sequence shown here is derived from an EMBL/GenBank/DDBJ whole genome shotgun (WGS) entry which is preliminary data.</text>
</comment>
<organism evidence="6 7">
    <name type="scientific">Larinioides sclopetarius</name>
    <dbReference type="NCBI Taxonomy" id="280406"/>
    <lineage>
        <taxon>Eukaryota</taxon>
        <taxon>Metazoa</taxon>
        <taxon>Ecdysozoa</taxon>
        <taxon>Arthropoda</taxon>
        <taxon>Chelicerata</taxon>
        <taxon>Arachnida</taxon>
        <taxon>Araneae</taxon>
        <taxon>Araneomorphae</taxon>
        <taxon>Entelegynae</taxon>
        <taxon>Araneoidea</taxon>
        <taxon>Araneidae</taxon>
        <taxon>Larinioides</taxon>
    </lineage>
</organism>
<dbReference type="SUPFAM" id="SSF52540">
    <property type="entry name" value="P-loop containing nucleoside triphosphate hydrolases"/>
    <property type="match status" value="1"/>
</dbReference>
<accession>A0AAV2AH53</accession>
<keyword evidence="4" id="KW-0342">GTP-binding</keyword>
<keyword evidence="1" id="KW-0479">Metal-binding</keyword>
<evidence type="ECO:0000313" key="6">
    <source>
        <dbReference type="EMBL" id="CAL1283315.1"/>
    </source>
</evidence>
<dbReference type="GO" id="GO:0005525">
    <property type="term" value="F:GTP binding"/>
    <property type="evidence" value="ECO:0007669"/>
    <property type="project" value="UniProtKB-KW"/>
</dbReference>
<keyword evidence="7" id="KW-1185">Reference proteome</keyword>
<dbReference type="GO" id="GO:0046872">
    <property type="term" value="F:metal ion binding"/>
    <property type="evidence" value="ECO:0007669"/>
    <property type="project" value="UniProtKB-KW"/>
</dbReference>
<dbReference type="PROSITE" id="PS51706">
    <property type="entry name" value="G_ENGB"/>
    <property type="match status" value="1"/>
</dbReference>
<dbReference type="Pfam" id="PF01926">
    <property type="entry name" value="MMR_HSR1"/>
    <property type="match status" value="1"/>
</dbReference>
<evidence type="ECO:0000313" key="7">
    <source>
        <dbReference type="Proteomes" id="UP001497382"/>
    </source>
</evidence>
<keyword evidence="2" id="KW-0547">Nucleotide-binding</keyword>
<evidence type="ECO:0000256" key="2">
    <source>
        <dbReference type="ARBA" id="ARBA00022741"/>
    </source>
</evidence>
<evidence type="ECO:0000256" key="1">
    <source>
        <dbReference type="ARBA" id="ARBA00022723"/>
    </source>
</evidence>
<reference evidence="6 7" key="1">
    <citation type="submission" date="2024-04" db="EMBL/GenBank/DDBJ databases">
        <authorList>
            <person name="Rising A."/>
            <person name="Reimegard J."/>
            <person name="Sonavane S."/>
            <person name="Akerstrom W."/>
            <person name="Nylinder S."/>
            <person name="Hedman E."/>
            <person name="Kallberg Y."/>
        </authorList>
    </citation>
    <scope>NUCLEOTIDE SEQUENCE [LARGE SCALE GENOMIC DNA]</scope>
</reference>
<dbReference type="PANTHER" id="PTHR46498:SF1">
    <property type="entry name" value="GTP-BINDING PROTEIN 8"/>
    <property type="match status" value="1"/>
</dbReference>
<dbReference type="InterPro" id="IPR006073">
    <property type="entry name" value="GTP-bd"/>
</dbReference>
<dbReference type="InterPro" id="IPR030393">
    <property type="entry name" value="G_ENGB_dom"/>
</dbReference>
<dbReference type="PANTHER" id="PTHR46498">
    <property type="entry name" value="GTP-BINDING PROTEIN 8"/>
    <property type="match status" value="1"/>
</dbReference>
<dbReference type="InterPro" id="IPR027417">
    <property type="entry name" value="P-loop_NTPase"/>
</dbReference>
<protein>
    <recommendedName>
        <fullName evidence="5">EngB-type G domain-containing protein</fullName>
    </recommendedName>
</protein>
<gene>
    <name evidence="6" type="ORF">LARSCL_LOCUS12523</name>
</gene>
<sequence>MLKNSLLSTFLKFSSLSRVQNELFFENPYEKLKQYLEVPLLEEQFFLPDTESLVAAQELFLPNPLHRIGFITSGIGSEKFPDHDIPEVVFMGKSNAGKSSLLKAIFTNVPNLRIQTSKRPGHTKTAKFYQVGSKLCLVDMPGYGFRQPEWFENLVHEYFKRNNCVRTFLLIDGKVGFEDIDQIALDVLESYKVPHVIVMTKIDQASDSTLLKHILQLRNIKKSIVYCFSQPFMVSSHTYEGLGHLLAFIGHITGNIDVKSADIKPISS</sequence>
<dbReference type="AlphaFoldDB" id="A0AAV2AH53"/>
<keyword evidence="3" id="KW-0460">Magnesium</keyword>
<dbReference type="InterPro" id="IPR052279">
    <property type="entry name" value="EngB_GTPase"/>
</dbReference>
<feature type="domain" description="EngB-type G" evidence="5">
    <location>
        <begin position="84"/>
        <end position="255"/>
    </location>
</feature>
<dbReference type="Gene3D" id="3.40.50.300">
    <property type="entry name" value="P-loop containing nucleotide triphosphate hydrolases"/>
    <property type="match status" value="1"/>
</dbReference>
<evidence type="ECO:0000259" key="5">
    <source>
        <dbReference type="PROSITE" id="PS51706"/>
    </source>
</evidence>
<evidence type="ECO:0000256" key="4">
    <source>
        <dbReference type="ARBA" id="ARBA00023134"/>
    </source>
</evidence>
<name>A0AAV2AH53_9ARAC</name>
<dbReference type="EMBL" id="CAXIEN010000166">
    <property type="protein sequence ID" value="CAL1283315.1"/>
    <property type="molecule type" value="Genomic_DNA"/>
</dbReference>